<dbReference type="PROSITE" id="PS00380">
    <property type="entry name" value="RHODANESE_1"/>
    <property type="match status" value="1"/>
</dbReference>
<keyword evidence="2" id="KW-0677">Repeat</keyword>
<dbReference type="RefSeq" id="WP_127684033.1">
    <property type="nucleotide sequence ID" value="NZ_SACM01000005.1"/>
</dbReference>
<dbReference type="Pfam" id="PF00581">
    <property type="entry name" value="Rhodanese"/>
    <property type="match status" value="2"/>
</dbReference>
<dbReference type="AlphaFoldDB" id="A0A3S2US10"/>
<dbReference type="CDD" id="cd01448">
    <property type="entry name" value="TST_Repeat_1"/>
    <property type="match status" value="1"/>
</dbReference>
<dbReference type="InterPro" id="IPR045078">
    <property type="entry name" value="TST/MPST-like"/>
</dbReference>
<comment type="caution">
    <text evidence="4">The sequence shown here is derived from an EMBL/GenBank/DDBJ whole genome shotgun (WGS) entry which is preliminary data.</text>
</comment>
<name>A0A3S2US10_9BURK</name>
<dbReference type="Proteomes" id="UP000288587">
    <property type="component" value="Unassembled WGS sequence"/>
</dbReference>
<reference evidence="4 5" key="1">
    <citation type="submission" date="2019-01" db="EMBL/GenBank/DDBJ databases">
        <authorList>
            <person name="Chen W.-M."/>
        </authorList>
    </citation>
    <scope>NUCLEOTIDE SEQUENCE [LARGE SCALE GENOMIC DNA]</scope>
    <source>
        <strain evidence="4 5">CCP-18</strain>
    </source>
</reference>
<dbReference type="Gene3D" id="3.40.250.10">
    <property type="entry name" value="Rhodanese-like domain"/>
    <property type="match status" value="2"/>
</dbReference>
<dbReference type="InterPro" id="IPR001307">
    <property type="entry name" value="Thiosulphate_STrfase_CS"/>
</dbReference>
<dbReference type="PROSITE" id="PS50206">
    <property type="entry name" value="RHODANESE_3"/>
    <property type="match status" value="2"/>
</dbReference>
<accession>A0A3S2US10</accession>
<dbReference type="PANTHER" id="PTHR11364">
    <property type="entry name" value="THIOSULFATE SULFERTANSFERASE"/>
    <property type="match status" value="1"/>
</dbReference>
<gene>
    <name evidence="4" type="ORF">EOD73_15955</name>
</gene>
<dbReference type="InterPro" id="IPR036873">
    <property type="entry name" value="Rhodanese-like_dom_sf"/>
</dbReference>
<feature type="domain" description="Rhodanese" evidence="3">
    <location>
        <begin position="168"/>
        <end position="279"/>
    </location>
</feature>
<dbReference type="EMBL" id="SACM01000005">
    <property type="protein sequence ID" value="RVT83052.1"/>
    <property type="molecule type" value="Genomic_DNA"/>
</dbReference>
<keyword evidence="5" id="KW-1185">Reference proteome</keyword>
<evidence type="ECO:0000313" key="5">
    <source>
        <dbReference type="Proteomes" id="UP000288587"/>
    </source>
</evidence>
<protein>
    <submittedName>
        <fullName evidence="4">Sulfurtransferase</fullName>
    </submittedName>
</protein>
<evidence type="ECO:0000256" key="1">
    <source>
        <dbReference type="ARBA" id="ARBA00022679"/>
    </source>
</evidence>
<dbReference type="SMART" id="SM00450">
    <property type="entry name" value="RHOD"/>
    <property type="match status" value="2"/>
</dbReference>
<dbReference type="SUPFAM" id="SSF52821">
    <property type="entry name" value="Rhodanese/Cell cycle control phosphatase"/>
    <property type="match status" value="2"/>
</dbReference>
<evidence type="ECO:0000256" key="2">
    <source>
        <dbReference type="ARBA" id="ARBA00022737"/>
    </source>
</evidence>
<organism evidence="4 5">
    <name type="scientific">Inhella crocodyli</name>
    <dbReference type="NCBI Taxonomy" id="2499851"/>
    <lineage>
        <taxon>Bacteria</taxon>
        <taxon>Pseudomonadati</taxon>
        <taxon>Pseudomonadota</taxon>
        <taxon>Betaproteobacteria</taxon>
        <taxon>Burkholderiales</taxon>
        <taxon>Sphaerotilaceae</taxon>
        <taxon>Inhella</taxon>
    </lineage>
</organism>
<dbReference type="InterPro" id="IPR001763">
    <property type="entry name" value="Rhodanese-like_dom"/>
</dbReference>
<feature type="domain" description="Rhodanese" evidence="3">
    <location>
        <begin position="16"/>
        <end position="138"/>
    </location>
</feature>
<dbReference type="GO" id="GO:0004792">
    <property type="term" value="F:thiosulfate-cyanide sulfurtransferase activity"/>
    <property type="evidence" value="ECO:0007669"/>
    <property type="project" value="InterPro"/>
</dbReference>
<evidence type="ECO:0000313" key="4">
    <source>
        <dbReference type="EMBL" id="RVT83052.1"/>
    </source>
</evidence>
<proteinExistence type="predicted"/>
<keyword evidence="1 4" id="KW-0808">Transferase</keyword>
<sequence>MTPLIQAEALHDRLAQGQAPLLLDLRFDLAQPEAGRAAYAAGHLPGAHYVHLDDCCGPKQAADGRFLGRHPLPTREAFAARLAALGWVPGRGVVAYDASGGMFAARLWWMLHWLGDAEVQVLDGGLPAWTGAGHALSTALPPVLPAPVPSDLPPPLLDTVDAATLAAQLGRVRLVDARAPERFRGEVEPLDAQAGHIPGARNRPFALNLAADARFKSSEALRAEWAPLLAGHEASVHQCGSGVTACHNLLALAVAGLPLGTLYPGSWSEWSSDPRRPIARA</sequence>
<dbReference type="CDD" id="cd01449">
    <property type="entry name" value="TST_Repeat_2"/>
    <property type="match status" value="1"/>
</dbReference>
<dbReference type="OrthoDB" id="9781034at2"/>
<evidence type="ECO:0000259" key="3">
    <source>
        <dbReference type="PROSITE" id="PS50206"/>
    </source>
</evidence>
<dbReference type="PANTHER" id="PTHR11364:SF27">
    <property type="entry name" value="SULFURTRANSFERASE"/>
    <property type="match status" value="1"/>
</dbReference>